<dbReference type="EMBL" id="JARJCM010000008">
    <property type="protein sequence ID" value="KAJ7043877.1"/>
    <property type="molecule type" value="Genomic_DNA"/>
</dbReference>
<evidence type="ECO:0000256" key="4">
    <source>
        <dbReference type="ARBA" id="ARBA00034617"/>
    </source>
</evidence>
<sequence>MAPSRGRRWQTPLGHATIQRIVKAKIPSWKDGLFTWQLTIVAWILDGEDVLCITATGDGKSALFTVPILVLLEVAQNPGAYSGFGHQKKPVCLVISPTKGLSANMVHHLSLSILVCGKSIQFMLQITELSVHGVKGLACTSEALTEARRSGRNLKEEIAECQWPVVCIDPEHLMEKQWEFITDSRLFRENISFATVDETHLIDEWGDEFRPSFRHIGPFLRGRLPQHISVSALTATLRPGAPTQSICRALGFQKDMFHLVRRSNERTNVQFLLSPLTHGLGGDYFPDLLQYLKDNRKCIIYCATIELCWRVYVYLLRLLPPGSRRLKRVRLYHAMCWPDENEETVRLIRDDPECQIVVATVAFGQGFNIRVLLDSLILGLPKTVAQTLQEAGRVARDPALNGRAVVFVQSSAYKSAEKYLAQDPARRAKAKSNTKSLTTMNNEKALMITARECLAVFFNKMFGNTGSSALLDSLTPFVSQAPTTGAVAPSAPNKSRKLTKAMRVTAEAELRLFKERVQKAERGRVSHGYTPASSYFPNPSITSTLDNFFSISSTTTLVAAIPKWKHHERHGAALVELIDGLQATFELEFEAARLQKNAANRAKAQAKRRATLSEDENMSNAEEEESDEEEAVTAEKIIAHPKPAPLKRKALHDSTNEAKPKRPRAVQLSAAAVSESFRPQYSNRSRTRGRRTDEENTVS</sequence>
<evidence type="ECO:0000313" key="9">
    <source>
        <dbReference type="EMBL" id="KAJ7043877.1"/>
    </source>
</evidence>
<dbReference type="Pfam" id="PF00270">
    <property type="entry name" value="DEAD"/>
    <property type="match status" value="1"/>
</dbReference>
<protein>
    <recommendedName>
        <fullName evidence="5">DNA 3'-5' helicase</fullName>
        <ecNumber evidence="5">5.6.2.4</ecNumber>
    </recommendedName>
</protein>
<dbReference type="PROSITE" id="PS51192">
    <property type="entry name" value="HELICASE_ATP_BIND_1"/>
    <property type="match status" value="1"/>
</dbReference>
<comment type="catalytic activity">
    <reaction evidence="4">
        <text>Couples ATP hydrolysis with the unwinding of duplex DNA by translocating in the 3'-5' direction.</text>
        <dbReference type="EC" id="5.6.2.4"/>
    </reaction>
</comment>
<name>A0AAD6TDW1_9AGAR</name>
<dbReference type="Gene3D" id="3.40.50.300">
    <property type="entry name" value="P-loop containing nucleotide triphosphate hydrolases"/>
    <property type="match status" value="2"/>
</dbReference>
<comment type="similarity">
    <text evidence="1">Belongs to the helicase family. RecQ subfamily.</text>
</comment>
<evidence type="ECO:0000259" key="7">
    <source>
        <dbReference type="PROSITE" id="PS51192"/>
    </source>
</evidence>
<dbReference type="GO" id="GO:0016787">
    <property type="term" value="F:hydrolase activity"/>
    <property type="evidence" value="ECO:0007669"/>
    <property type="project" value="UniProtKB-KW"/>
</dbReference>
<dbReference type="InterPro" id="IPR027417">
    <property type="entry name" value="P-loop_NTPase"/>
</dbReference>
<dbReference type="GO" id="GO:0009378">
    <property type="term" value="F:four-way junction helicase activity"/>
    <property type="evidence" value="ECO:0007669"/>
    <property type="project" value="TreeGrafter"/>
</dbReference>
<feature type="domain" description="Helicase ATP-binding" evidence="7">
    <location>
        <begin position="41"/>
        <end position="239"/>
    </location>
</feature>
<dbReference type="EC" id="5.6.2.4" evidence="5"/>
<organism evidence="9 10">
    <name type="scientific">Mycena alexandri</name>
    <dbReference type="NCBI Taxonomy" id="1745969"/>
    <lineage>
        <taxon>Eukaryota</taxon>
        <taxon>Fungi</taxon>
        <taxon>Dikarya</taxon>
        <taxon>Basidiomycota</taxon>
        <taxon>Agaricomycotina</taxon>
        <taxon>Agaricomycetes</taxon>
        <taxon>Agaricomycetidae</taxon>
        <taxon>Agaricales</taxon>
        <taxon>Marasmiineae</taxon>
        <taxon>Mycenaceae</taxon>
        <taxon>Mycena</taxon>
    </lineage>
</organism>
<dbReference type="PROSITE" id="PS51194">
    <property type="entry name" value="HELICASE_CTER"/>
    <property type="match status" value="1"/>
</dbReference>
<feature type="compositionally biased region" description="Acidic residues" evidence="6">
    <location>
        <begin position="613"/>
        <end position="632"/>
    </location>
</feature>
<gene>
    <name evidence="9" type="ORF">C8F04DRAFT_1228777</name>
</gene>
<dbReference type="GO" id="GO:0003676">
    <property type="term" value="F:nucleic acid binding"/>
    <property type="evidence" value="ECO:0007669"/>
    <property type="project" value="InterPro"/>
</dbReference>
<dbReference type="GO" id="GO:0005694">
    <property type="term" value="C:chromosome"/>
    <property type="evidence" value="ECO:0007669"/>
    <property type="project" value="TreeGrafter"/>
</dbReference>
<keyword evidence="2" id="KW-0547">Nucleotide-binding</keyword>
<keyword evidence="3" id="KW-0067">ATP-binding</keyword>
<evidence type="ECO:0000256" key="1">
    <source>
        <dbReference type="ARBA" id="ARBA00005446"/>
    </source>
</evidence>
<feature type="compositionally biased region" description="Basic and acidic residues" evidence="6">
    <location>
        <begin position="651"/>
        <end position="660"/>
    </location>
</feature>
<keyword evidence="9" id="KW-0378">Hydrolase</keyword>
<dbReference type="Proteomes" id="UP001218188">
    <property type="component" value="Unassembled WGS sequence"/>
</dbReference>
<feature type="compositionally biased region" description="Basic and acidic residues" evidence="6">
    <location>
        <begin position="690"/>
        <end position="699"/>
    </location>
</feature>
<dbReference type="GO" id="GO:0000724">
    <property type="term" value="P:double-strand break repair via homologous recombination"/>
    <property type="evidence" value="ECO:0007669"/>
    <property type="project" value="TreeGrafter"/>
</dbReference>
<comment type="caution">
    <text evidence="9">The sequence shown here is derived from an EMBL/GenBank/DDBJ whole genome shotgun (WGS) entry which is preliminary data.</text>
</comment>
<dbReference type="PANTHER" id="PTHR13710:SF120">
    <property type="entry name" value="BIFUNCTIONAL 3'-5' EXONUCLEASE_ATP-DEPENDENT HELICASE WRN"/>
    <property type="match status" value="1"/>
</dbReference>
<dbReference type="AlphaFoldDB" id="A0AAD6TDW1"/>
<evidence type="ECO:0000256" key="2">
    <source>
        <dbReference type="ARBA" id="ARBA00022741"/>
    </source>
</evidence>
<proteinExistence type="inferred from homology"/>
<dbReference type="GO" id="GO:0043138">
    <property type="term" value="F:3'-5' DNA helicase activity"/>
    <property type="evidence" value="ECO:0007669"/>
    <property type="project" value="UniProtKB-EC"/>
</dbReference>
<evidence type="ECO:0000313" key="10">
    <source>
        <dbReference type="Proteomes" id="UP001218188"/>
    </source>
</evidence>
<feature type="region of interest" description="Disordered" evidence="6">
    <location>
        <begin position="605"/>
        <end position="699"/>
    </location>
</feature>
<evidence type="ECO:0000256" key="6">
    <source>
        <dbReference type="SAM" id="MobiDB-lite"/>
    </source>
</evidence>
<dbReference type="SMART" id="SM00487">
    <property type="entry name" value="DEXDc"/>
    <property type="match status" value="1"/>
</dbReference>
<evidence type="ECO:0000256" key="3">
    <source>
        <dbReference type="ARBA" id="ARBA00022840"/>
    </source>
</evidence>
<dbReference type="PANTHER" id="PTHR13710">
    <property type="entry name" value="DNA HELICASE RECQ FAMILY MEMBER"/>
    <property type="match status" value="1"/>
</dbReference>
<dbReference type="GO" id="GO:0005634">
    <property type="term" value="C:nucleus"/>
    <property type="evidence" value="ECO:0007669"/>
    <property type="project" value="TreeGrafter"/>
</dbReference>
<reference evidence="9" key="1">
    <citation type="submission" date="2023-03" db="EMBL/GenBank/DDBJ databases">
        <title>Massive genome expansion in bonnet fungi (Mycena s.s.) driven by repeated elements and novel gene families across ecological guilds.</title>
        <authorList>
            <consortium name="Lawrence Berkeley National Laboratory"/>
            <person name="Harder C.B."/>
            <person name="Miyauchi S."/>
            <person name="Viragh M."/>
            <person name="Kuo A."/>
            <person name="Thoen E."/>
            <person name="Andreopoulos B."/>
            <person name="Lu D."/>
            <person name="Skrede I."/>
            <person name="Drula E."/>
            <person name="Henrissat B."/>
            <person name="Morin E."/>
            <person name="Kohler A."/>
            <person name="Barry K."/>
            <person name="LaButti K."/>
            <person name="Morin E."/>
            <person name="Salamov A."/>
            <person name="Lipzen A."/>
            <person name="Mereny Z."/>
            <person name="Hegedus B."/>
            <person name="Baldrian P."/>
            <person name="Stursova M."/>
            <person name="Weitz H."/>
            <person name="Taylor A."/>
            <person name="Grigoriev I.V."/>
            <person name="Nagy L.G."/>
            <person name="Martin F."/>
            <person name="Kauserud H."/>
        </authorList>
    </citation>
    <scope>NUCLEOTIDE SEQUENCE</scope>
    <source>
        <strain evidence="9">CBHHK200</strain>
    </source>
</reference>
<dbReference type="Pfam" id="PF00271">
    <property type="entry name" value="Helicase_C"/>
    <property type="match status" value="1"/>
</dbReference>
<evidence type="ECO:0000259" key="8">
    <source>
        <dbReference type="PROSITE" id="PS51194"/>
    </source>
</evidence>
<accession>A0AAD6TDW1</accession>
<feature type="domain" description="Helicase C-terminal" evidence="8">
    <location>
        <begin position="284"/>
        <end position="438"/>
    </location>
</feature>
<dbReference type="GO" id="GO:0005524">
    <property type="term" value="F:ATP binding"/>
    <property type="evidence" value="ECO:0007669"/>
    <property type="project" value="UniProtKB-KW"/>
</dbReference>
<evidence type="ECO:0000256" key="5">
    <source>
        <dbReference type="ARBA" id="ARBA00034808"/>
    </source>
</evidence>
<dbReference type="InterPro" id="IPR011545">
    <property type="entry name" value="DEAD/DEAH_box_helicase_dom"/>
</dbReference>
<dbReference type="InterPro" id="IPR001650">
    <property type="entry name" value="Helicase_C-like"/>
</dbReference>
<keyword evidence="10" id="KW-1185">Reference proteome</keyword>
<dbReference type="GO" id="GO:0005737">
    <property type="term" value="C:cytoplasm"/>
    <property type="evidence" value="ECO:0007669"/>
    <property type="project" value="TreeGrafter"/>
</dbReference>
<dbReference type="InterPro" id="IPR014001">
    <property type="entry name" value="Helicase_ATP-bd"/>
</dbReference>
<dbReference type="SUPFAM" id="SSF52540">
    <property type="entry name" value="P-loop containing nucleoside triphosphate hydrolases"/>
    <property type="match status" value="1"/>
</dbReference>